<feature type="region of interest" description="Disordered" evidence="1">
    <location>
        <begin position="1"/>
        <end position="24"/>
    </location>
</feature>
<feature type="compositionally biased region" description="Basic and acidic residues" evidence="1">
    <location>
        <begin position="843"/>
        <end position="858"/>
    </location>
</feature>
<reference evidence="5" key="1">
    <citation type="submission" date="2025-08" db="UniProtKB">
        <authorList>
            <consortium name="RefSeq"/>
        </authorList>
    </citation>
    <scope>IDENTIFICATION</scope>
    <source>
        <tissue evidence="5">Testes</tissue>
    </source>
</reference>
<dbReference type="GeneID" id="100377600"/>
<dbReference type="SUPFAM" id="SSF48065">
    <property type="entry name" value="DBL homology domain (DH-domain)"/>
    <property type="match status" value="1"/>
</dbReference>
<dbReference type="InterPro" id="IPR018159">
    <property type="entry name" value="Spectrin/alpha-actinin"/>
</dbReference>
<dbReference type="SUPFAM" id="SSF50729">
    <property type="entry name" value="PH domain-like"/>
    <property type="match status" value="1"/>
</dbReference>
<dbReference type="PANTHER" id="PTHR45845">
    <property type="entry name" value="RHO GUANINE NUCLEOTIDE EXCHANGE FACTOR-RELATED"/>
    <property type="match status" value="1"/>
</dbReference>
<feature type="region of interest" description="Disordered" evidence="1">
    <location>
        <begin position="843"/>
        <end position="1000"/>
    </location>
</feature>
<dbReference type="RefSeq" id="XP_006825855.1">
    <property type="nucleotide sequence ID" value="XM_006825792.1"/>
</dbReference>
<dbReference type="InterPro" id="IPR001849">
    <property type="entry name" value="PH_domain"/>
</dbReference>
<dbReference type="InterPro" id="IPR001251">
    <property type="entry name" value="CRAL-TRIO_dom"/>
</dbReference>
<dbReference type="CDD" id="cd00160">
    <property type="entry name" value="RhoGEF"/>
    <property type="match status" value="1"/>
</dbReference>
<dbReference type="InterPro" id="IPR055251">
    <property type="entry name" value="SOS1_NGEF_PH"/>
</dbReference>
<evidence type="ECO:0000313" key="5">
    <source>
        <dbReference type="RefSeq" id="XP_006825855.1"/>
    </source>
</evidence>
<dbReference type="PANTHER" id="PTHR45845:SF3">
    <property type="entry name" value="PURATROPHIN-1-LIKE, ISOFORM A"/>
    <property type="match status" value="1"/>
</dbReference>
<feature type="domain" description="DH" evidence="3">
    <location>
        <begin position="1022"/>
        <end position="1197"/>
    </location>
</feature>
<dbReference type="CDD" id="cd13242">
    <property type="entry name" value="PH_puratrophin-1"/>
    <property type="match status" value="1"/>
</dbReference>
<proteinExistence type="predicted"/>
<dbReference type="Gene3D" id="1.20.58.60">
    <property type="match status" value="1"/>
</dbReference>
<dbReference type="PROSITE" id="PS50010">
    <property type="entry name" value="DH_2"/>
    <property type="match status" value="1"/>
</dbReference>
<dbReference type="SMART" id="SM00233">
    <property type="entry name" value="PH"/>
    <property type="match status" value="1"/>
</dbReference>
<dbReference type="InterPro" id="IPR000219">
    <property type="entry name" value="DH_dom"/>
</dbReference>
<keyword evidence="4" id="KW-1185">Reference proteome</keyword>
<dbReference type="Pfam" id="PF00621">
    <property type="entry name" value="RhoGEF"/>
    <property type="match status" value="1"/>
</dbReference>
<dbReference type="PROSITE" id="PS50003">
    <property type="entry name" value="PH_DOMAIN"/>
    <property type="match status" value="1"/>
</dbReference>
<dbReference type="Proteomes" id="UP000694865">
    <property type="component" value="Unplaced"/>
</dbReference>
<accession>A0ABM0N0R4</accession>
<dbReference type="SUPFAM" id="SSF46966">
    <property type="entry name" value="Spectrin repeat"/>
    <property type="match status" value="1"/>
</dbReference>
<dbReference type="CDD" id="cd00176">
    <property type="entry name" value="SPEC"/>
    <property type="match status" value="1"/>
</dbReference>
<evidence type="ECO:0000259" key="3">
    <source>
        <dbReference type="PROSITE" id="PS50010"/>
    </source>
</evidence>
<organism evidence="4 5">
    <name type="scientific">Saccoglossus kowalevskii</name>
    <name type="common">Acorn worm</name>
    <dbReference type="NCBI Taxonomy" id="10224"/>
    <lineage>
        <taxon>Eukaryota</taxon>
        <taxon>Metazoa</taxon>
        <taxon>Hemichordata</taxon>
        <taxon>Enteropneusta</taxon>
        <taxon>Harrimaniidae</taxon>
        <taxon>Saccoglossus</taxon>
    </lineage>
</organism>
<evidence type="ECO:0000259" key="2">
    <source>
        <dbReference type="PROSITE" id="PS50003"/>
    </source>
</evidence>
<protein>
    <submittedName>
        <fullName evidence="5">Puratrophin-1-like</fullName>
    </submittedName>
</protein>
<dbReference type="Pfam" id="PF13716">
    <property type="entry name" value="CRAL_TRIO_2"/>
    <property type="match status" value="1"/>
</dbReference>
<feature type="region of interest" description="Disordered" evidence="1">
    <location>
        <begin position="209"/>
        <end position="266"/>
    </location>
</feature>
<sequence length="1450" mass="165342">MASREESSKEKREEKTCPEDSQEAFDNSVQETLSRLFPPFRSTAPIIIGQVCQIVDNQYDGDGRTFFTDYLLPAKVQLQVLREEAKLQLQITFGGNRKPKDEGWPICYEDRIIVHLGEISEELLQSGDFYFQLKSPVPGTILLALTYVYHGRIHSILIPQDSYEILFTMEWLHSVNPGENRMVLEHCVVSKESGIERMNWEEIIRPPFAEKKSRKKSGKQEQRKSSSRSSPSASSPTSLSSQKTIIDSSSSSSDSQRTLMDSQRFSHSELTRVEEIEKLGIRSPDQVEPIFGANSTTATAGIDLTDSAYTPNNGGCGGGNNGAPKPLQMLEVNFEVLHSGAAVLTGARDSRGGAVLEIYTNNHIWRLLECCSEEITKVFMYYYGIPREQIQQRGLSVIVDARGASTSVLEVLVDSLYLLQNNRSGAINTVYVLLEAKSPLLYLNSTLFKPQVNFKFELLSSVEALNKFIPCHQVTSEFSGTYPYNHEDWIRFRMNVEPFMAGCRGAAKFIISITKEVANIEKPESAQDTIYLIEKLERKIRGVYEDSRLVGLQSEGDAILTRLRNEHTLLAQAEDFRDSLQSVTMLYNQIHEVVTTLDGLAATKHSQLEQHLQLKLFEEESAKIATWVCNDGESFLNRTVVVGESLSSIKATQRDFEEFYFEAMKHISQGEDLLEEASMLVQSGHYESTGIKDQAKTLKQHLRSFIKNVEDRRELVEDMLTLYTNLTQASDWAQLSMKYLVVLDMDGCVSREDCQQLRKKLEQHLRQHPVITEEQFLKMRKLADKHNYAKCLDVINEVQERCRDTEQLVNRKIKSLERLKEQLRLDKVKKKLCDEYRELDMRDRVRPDQRTPKGENMRRHTTAKSEGASPKSVCSDSRHKYRDSSLGSSASEDSGISENNRTTPKKTQRRSSESNVKSNSSTPDHSVLRRIVKGRSSVSPRHTVSATPSGKYQDIDMRSDGTGDNDGLSDLENDDAFPSELQNDWTPGDVNSHLHKSESLPSSIRLDSGLNLTEEERKRRKKMTHIMGELLQTERDYVRALDYIKKNYFPEMEREDIPQPLRGQRGIVFGNIEKIYDFHYRYFLHELEECRSAPLLICHCFLKYKKELNLYALYNKNKPKSDALLAEYGSFFKSKQKELGDKMDLASYLLKPTQRMGKYALLLKDLIKESPETEPELQDLKAAEDIVKFQLRHGNDLLAMDSIKDCDVNVKEQGQLLRQDEFLVYHGRKKYLRHVFLFEDLVLFSKTKKTNKGHDIYHYKNCIKTADVGLTENIGESGLKFELWFRKRKAQETYIFHAPTYRIKHSWTDNITKILWKQAFRSKECRMAEMHTMGIGQKPCIDIKPSKDQINDRAIDYVMKGRGSRSRNSVAECSFDHSTPTNKRPLSIISVSSSSSTGSGSSIVGSLALANFDTLLSTAELPEEFIETKHRHSLGTVHSISGNTNSCSEV</sequence>
<dbReference type="InterPro" id="IPR035899">
    <property type="entry name" value="DBL_dom_sf"/>
</dbReference>
<feature type="compositionally biased region" description="Acidic residues" evidence="1">
    <location>
        <begin position="967"/>
        <end position="977"/>
    </location>
</feature>
<evidence type="ECO:0000313" key="4">
    <source>
        <dbReference type="Proteomes" id="UP000694865"/>
    </source>
</evidence>
<feature type="compositionally biased region" description="Low complexity" evidence="1">
    <location>
        <begin position="227"/>
        <end position="259"/>
    </location>
</feature>
<dbReference type="InterPro" id="IPR052231">
    <property type="entry name" value="Rho_GEF_signaling-related"/>
</dbReference>
<dbReference type="Gene3D" id="1.20.900.10">
    <property type="entry name" value="Dbl homology (DH) domain"/>
    <property type="match status" value="1"/>
</dbReference>
<feature type="compositionally biased region" description="Basic and acidic residues" evidence="1">
    <location>
        <begin position="1"/>
        <end position="18"/>
    </location>
</feature>
<feature type="compositionally biased region" description="Low complexity" evidence="1">
    <location>
        <begin position="884"/>
        <end position="898"/>
    </location>
</feature>
<dbReference type="Pfam" id="PF22697">
    <property type="entry name" value="SOS1_NGEF_PH"/>
    <property type="match status" value="1"/>
</dbReference>
<dbReference type="InterPro" id="IPR011993">
    <property type="entry name" value="PH-like_dom_sf"/>
</dbReference>
<evidence type="ECO:0000256" key="1">
    <source>
        <dbReference type="SAM" id="MobiDB-lite"/>
    </source>
</evidence>
<feature type="compositionally biased region" description="Polar residues" evidence="1">
    <location>
        <begin position="936"/>
        <end position="950"/>
    </location>
</feature>
<name>A0ABM0N0R4_SACKO</name>
<gene>
    <name evidence="5" type="primary">LOC100377600</name>
</gene>
<dbReference type="Gene3D" id="2.30.29.30">
    <property type="entry name" value="Pleckstrin-homology domain (PH domain)/Phosphotyrosine-binding domain (PTB)"/>
    <property type="match status" value="1"/>
</dbReference>
<feature type="domain" description="PH" evidence="2">
    <location>
        <begin position="1209"/>
        <end position="1316"/>
    </location>
</feature>
<dbReference type="SMART" id="SM00325">
    <property type="entry name" value="RhoGEF"/>
    <property type="match status" value="1"/>
</dbReference>